<evidence type="ECO:0000256" key="4">
    <source>
        <dbReference type="ARBA" id="ARBA00022801"/>
    </source>
</evidence>
<dbReference type="NCBIfam" id="TIGR00287">
    <property type="entry name" value="cas1"/>
    <property type="match status" value="1"/>
</dbReference>
<name>A0A2H3NWS9_9BACT</name>
<keyword evidence="13" id="KW-1185">Reference proteome</keyword>
<feature type="coiled-coil region" evidence="10">
    <location>
        <begin position="147"/>
        <end position="174"/>
    </location>
</feature>
<comment type="similarity">
    <text evidence="9">Belongs to the CRISPR-associated endonuclease Cas1 family.</text>
</comment>
<accession>A0A2H3NWS9</accession>
<keyword evidence="1 9" id="KW-0540">Nuclease</keyword>
<proteinExistence type="inferred from homology"/>
<evidence type="ECO:0000256" key="9">
    <source>
        <dbReference type="HAMAP-Rule" id="MF_01470"/>
    </source>
</evidence>
<keyword evidence="6 9" id="KW-0051">Antiviral defense</keyword>
<dbReference type="PANTHER" id="PTHR43219">
    <property type="entry name" value="CRISPR-ASSOCIATED ENDONUCLEASE CAS1"/>
    <property type="match status" value="1"/>
</dbReference>
<dbReference type="GO" id="GO:0051607">
    <property type="term" value="P:defense response to virus"/>
    <property type="evidence" value="ECO:0007669"/>
    <property type="project" value="UniProtKB-UniRule"/>
</dbReference>
<dbReference type="EC" id="3.1.-.-" evidence="9"/>
<evidence type="ECO:0000256" key="6">
    <source>
        <dbReference type="ARBA" id="ARBA00023118"/>
    </source>
</evidence>
<feature type="binding site" evidence="9">
    <location>
        <position position="264"/>
    </location>
    <ligand>
        <name>Mn(2+)</name>
        <dbReference type="ChEBI" id="CHEBI:29035"/>
    </ligand>
</feature>
<dbReference type="InterPro" id="IPR019858">
    <property type="entry name" value="CRISPR-assoc_Cas1_HMARI/TNEAP"/>
</dbReference>
<dbReference type="GO" id="GO:0046872">
    <property type="term" value="F:metal ion binding"/>
    <property type="evidence" value="ECO:0007669"/>
    <property type="project" value="UniProtKB-UniRule"/>
</dbReference>
<keyword evidence="8 9" id="KW-0464">Manganese</keyword>
<evidence type="ECO:0000256" key="8">
    <source>
        <dbReference type="ARBA" id="ARBA00023211"/>
    </source>
</evidence>
<organism evidence="12 13">
    <name type="scientific">Longimonas halophila</name>
    <dbReference type="NCBI Taxonomy" id="1469170"/>
    <lineage>
        <taxon>Bacteria</taxon>
        <taxon>Pseudomonadati</taxon>
        <taxon>Rhodothermota</taxon>
        <taxon>Rhodothermia</taxon>
        <taxon>Rhodothermales</taxon>
        <taxon>Salisaetaceae</taxon>
        <taxon>Longimonas</taxon>
    </lineage>
</organism>
<comment type="cofactor">
    <cofactor evidence="9">
        <name>Mg(2+)</name>
        <dbReference type="ChEBI" id="CHEBI:18420"/>
    </cofactor>
    <cofactor evidence="9">
        <name>Mn(2+)</name>
        <dbReference type="ChEBI" id="CHEBI:29035"/>
    </cofactor>
</comment>
<dbReference type="RefSeq" id="WP_098060792.1">
    <property type="nucleotide sequence ID" value="NZ_PDEP01000001.1"/>
</dbReference>
<evidence type="ECO:0000256" key="1">
    <source>
        <dbReference type="ARBA" id="ARBA00022722"/>
    </source>
</evidence>
<feature type="binding site" evidence="9">
    <location>
        <position position="249"/>
    </location>
    <ligand>
        <name>Mn(2+)</name>
        <dbReference type="ChEBI" id="CHEBI:29035"/>
    </ligand>
</feature>
<evidence type="ECO:0000256" key="7">
    <source>
        <dbReference type="ARBA" id="ARBA00023125"/>
    </source>
</evidence>
<feature type="region of interest" description="Disordered" evidence="11">
    <location>
        <begin position="22"/>
        <end position="49"/>
    </location>
</feature>
<evidence type="ECO:0000313" key="13">
    <source>
        <dbReference type="Proteomes" id="UP000221024"/>
    </source>
</evidence>
<comment type="subunit">
    <text evidence="9">Homodimer, forms a heterotetramer with a Cas2 homodimer.</text>
</comment>
<dbReference type="GO" id="GO:0004520">
    <property type="term" value="F:DNA endonuclease activity"/>
    <property type="evidence" value="ECO:0007669"/>
    <property type="project" value="InterPro"/>
</dbReference>
<keyword evidence="4 9" id="KW-0378">Hydrolase</keyword>
<dbReference type="InterPro" id="IPR042211">
    <property type="entry name" value="CRISPR-assoc_Cas1_N"/>
</dbReference>
<keyword evidence="5 9" id="KW-0460">Magnesium</keyword>
<comment type="function">
    <text evidence="9">CRISPR (clustered regularly interspaced short palindromic repeat), is an adaptive immune system that provides protection against mobile genetic elements (viruses, transposable elements and conjugative plasmids). CRISPR clusters contain spacers, sequences complementary to antecedent mobile elements, and target invading nucleic acids. CRISPR clusters are transcribed and processed into CRISPR RNA (crRNA). Acts as a dsDNA endonuclease. Involved in the integration of spacer DNA into the CRISPR cassette.</text>
</comment>
<reference evidence="12 13" key="1">
    <citation type="submission" date="2017-10" db="EMBL/GenBank/DDBJ databases">
        <title>Draft genome of Longimonas halophila.</title>
        <authorList>
            <person name="Goh K.M."/>
            <person name="Shamsir M.S."/>
            <person name="Lim S.W."/>
        </authorList>
    </citation>
    <scope>NUCLEOTIDE SEQUENCE [LARGE SCALE GENOMIC DNA]</scope>
    <source>
        <strain evidence="12 13">KCTC 42399</strain>
    </source>
</reference>
<dbReference type="PANTHER" id="PTHR43219:SF2">
    <property type="entry name" value="CRISPR-ASSOCIATED ENDONUCLEASE CAS1"/>
    <property type="match status" value="1"/>
</dbReference>
<keyword evidence="2 9" id="KW-0479">Metal-binding</keyword>
<evidence type="ECO:0000256" key="3">
    <source>
        <dbReference type="ARBA" id="ARBA00022759"/>
    </source>
</evidence>
<keyword evidence="3 9" id="KW-0255">Endonuclease</keyword>
<evidence type="ECO:0000313" key="12">
    <source>
        <dbReference type="EMBL" id="PEN09394.1"/>
    </source>
</evidence>
<dbReference type="Proteomes" id="UP000221024">
    <property type="component" value="Unassembled WGS sequence"/>
</dbReference>
<dbReference type="Gene3D" id="3.100.10.20">
    <property type="entry name" value="CRISPR-associated endonuclease Cas1, N-terminal domain"/>
    <property type="match status" value="1"/>
</dbReference>
<dbReference type="InterPro" id="IPR002729">
    <property type="entry name" value="CRISPR-assoc_Cas1"/>
</dbReference>
<protein>
    <recommendedName>
        <fullName evidence="9">CRISPR-associated endonuclease Cas1</fullName>
        <ecNumber evidence="9">3.1.-.-</ecNumber>
    </recommendedName>
</protein>
<evidence type="ECO:0000256" key="2">
    <source>
        <dbReference type="ARBA" id="ARBA00022723"/>
    </source>
</evidence>
<dbReference type="GO" id="GO:0043571">
    <property type="term" value="P:maintenance of CRISPR repeat elements"/>
    <property type="evidence" value="ECO:0007669"/>
    <property type="project" value="UniProtKB-UniRule"/>
</dbReference>
<keyword evidence="7 9" id="KW-0238">DNA-binding</keyword>
<dbReference type="NCBIfam" id="TIGR03641">
    <property type="entry name" value="cas1_HMARI"/>
    <property type="match status" value="1"/>
</dbReference>
<dbReference type="HAMAP" id="MF_01470">
    <property type="entry name" value="Cas1"/>
    <property type="match status" value="1"/>
</dbReference>
<comment type="caution">
    <text evidence="12">The sequence shown here is derived from an EMBL/GenBank/DDBJ whole genome shotgun (WGS) entry which is preliminary data.</text>
</comment>
<dbReference type="OrthoDB" id="9803119at2"/>
<keyword evidence="10" id="KW-0175">Coiled coil</keyword>
<dbReference type="Pfam" id="PF01867">
    <property type="entry name" value="Cas_Cas1"/>
    <property type="match status" value="1"/>
</dbReference>
<feature type="binding site" evidence="9">
    <location>
        <position position="181"/>
    </location>
    <ligand>
        <name>Mn(2+)</name>
        <dbReference type="ChEBI" id="CHEBI:29035"/>
    </ligand>
</feature>
<dbReference type="EMBL" id="PDEP01000001">
    <property type="protein sequence ID" value="PEN09394.1"/>
    <property type="molecule type" value="Genomic_DNA"/>
</dbReference>
<dbReference type="CDD" id="cd09722">
    <property type="entry name" value="Cas1_I-B"/>
    <property type="match status" value="1"/>
</dbReference>
<evidence type="ECO:0000256" key="11">
    <source>
        <dbReference type="SAM" id="MobiDB-lite"/>
    </source>
</evidence>
<evidence type="ECO:0000256" key="10">
    <source>
        <dbReference type="SAM" id="Coils"/>
    </source>
</evidence>
<evidence type="ECO:0000256" key="5">
    <source>
        <dbReference type="ARBA" id="ARBA00022842"/>
    </source>
</evidence>
<dbReference type="Gene3D" id="1.20.120.920">
    <property type="entry name" value="CRISPR-associated endonuclease Cas1, C-terminal domain"/>
    <property type="match status" value="1"/>
</dbReference>
<dbReference type="GO" id="GO:0003677">
    <property type="term" value="F:DNA binding"/>
    <property type="evidence" value="ECO:0007669"/>
    <property type="project" value="UniProtKB-KW"/>
</dbReference>
<gene>
    <name evidence="9" type="primary">cas1</name>
    <name evidence="12" type="ORF">CRI93_01325</name>
</gene>
<dbReference type="InterPro" id="IPR042206">
    <property type="entry name" value="CRISPR-assoc_Cas1_C"/>
</dbReference>
<dbReference type="GO" id="GO:0016787">
    <property type="term" value="F:hydrolase activity"/>
    <property type="evidence" value="ECO:0007669"/>
    <property type="project" value="UniProtKB-KW"/>
</dbReference>
<sequence length="359" mass="40819">MKRPYYLFSNGRLARHQNSLRLERATDARTPGRLPDDTGTPSGEMTGQKVPFPVESVESLYCFGEIDINAKLITFLAQHHVPAFFFDYFGNYTASLYPREHLLSGRLKVAQVTHHTDPDDRLALARAFVRAGLHNIRRVLKYYAARLNGASDEVADAESDIDDLQQQARTAADIPTLMGCEGQARNTYYSTWPTLLGTAGEAFPYGQRSRQPPSNELNALISFGNSLCYTACLRQLYHTALDPTVSYLHEPGDRRFSLALDLAEVFKPVLVDRAIFRLIKTRQIQPKHFEDRLGGTYLSESGRKIFVEHWDDRLRQTIKHRSLGRNVSYGRLIRLDAYGLVRHLCDPVADSYEGFTMDW</sequence>
<dbReference type="AlphaFoldDB" id="A0A2H3NWS9"/>